<dbReference type="Gene3D" id="3.90.1590.10">
    <property type="entry name" value="glutathione-dependent formaldehyde- activating enzyme (gfa)"/>
    <property type="match status" value="1"/>
</dbReference>
<dbReference type="PANTHER" id="PTHR33337">
    <property type="entry name" value="GFA DOMAIN-CONTAINING PROTEIN"/>
    <property type="match status" value="1"/>
</dbReference>
<evidence type="ECO:0000256" key="3">
    <source>
        <dbReference type="ARBA" id="ARBA00022833"/>
    </source>
</evidence>
<evidence type="ECO:0000256" key="1">
    <source>
        <dbReference type="ARBA" id="ARBA00005495"/>
    </source>
</evidence>
<dbReference type="GO" id="GO:0016846">
    <property type="term" value="F:carbon-sulfur lyase activity"/>
    <property type="evidence" value="ECO:0007669"/>
    <property type="project" value="InterPro"/>
</dbReference>
<dbReference type="InterPro" id="IPR011057">
    <property type="entry name" value="Mss4-like_sf"/>
</dbReference>
<dbReference type="GO" id="GO:0046872">
    <property type="term" value="F:metal ion binding"/>
    <property type="evidence" value="ECO:0007669"/>
    <property type="project" value="UniProtKB-KW"/>
</dbReference>
<dbReference type="PROSITE" id="PS51891">
    <property type="entry name" value="CENP_V_GFA"/>
    <property type="match status" value="1"/>
</dbReference>
<gene>
    <name evidence="6" type="ORF">EBQ34_05055</name>
</gene>
<evidence type="ECO:0000259" key="5">
    <source>
        <dbReference type="PROSITE" id="PS51891"/>
    </source>
</evidence>
<accession>A0A3M6RKT3</accession>
<dbReference type="Pfam" id="PF04828">
    <property type="entry name" value="GFA"/>
    <property type="match status" value="1"/>
</dbReference>
<proteinExistence type="inferred from homology"/>
<dbReference type="OrthoDB" id="327703at2"/>
<dbReference type="InterPro" id="IPR006913">
    <property type="entry name" value="CENP-V/GFA"/>
</dbReference>
<evidence type="ECO:0000256" key="4">
    <source>
        <dbReference type="ARBA" id="ARBA00023239"/>
    </source>
</evidence>
<dbReference type="EMBL" id="RDQJ01000005">
    <property type="protein sequence ID" value="RMX15939.1"/>
    <property type="molecule type" value="Genomic_DNA"/>
</dbReference>
<dbReference type="AlphaFoldDB" id="A0A3M6RKT3"/>
<reference evidence="6 7" key="1">
    <citation type="submission" date="2018-10" db="EMBL/GenBank/DDBJ databases">
        <title>Comamonadaceae CDC group NO-1 genome sequencing and assembly.</title>
        <authorList>
            <person name="Bernier A.-M."/>
            <person name="Bernard K."/>
        </authorList>
    </citation>
    <scope>NUCLEOTIDE SEQUENCE [LARGE SCALE GENOMIC DNA]</scope>
    <source>
        <strain evidence="6 7">NML180582</strain>
    </source>
</reference>
<protein>
    <submittedName>
        <fullName evidence="6">Aldehyde-activating protein</fullName>
    </submittedName>
</protein>
<dbReference type="PANTHER" id="PTHR33337:SF40">
    <property type="entry name" value="CENP-V_GFA DOMAIN-CONTAINING PROTEIN-RELATED"/>
    <property type="match status" value="1"/>
</dbReference>
<dbReference type="RefSeq" id="WP_122244475.1">
    <property type="nucleotide sequence ID" value="NZ_RDQJ01000005.1"/>
</dbReference>
<keyword evidence="2" id="KW-0479">Metal-binding</keyword>
<evidence type="ECO:0000313" key="7">
    <source>
        <dbReference type="Proteomes" id="UP000275180"/>
    </source>
</evidence>
<evidence type="ECO:0000313" key="6">
    <source>
        <dbReference type="EMBL" id="RMX15939.1"/>
    </source>
</evidence>
<organism evidence="6 7">
    <name type="scientific">Vandammella animalimorsus</name>
    <dbReference type="NCBI Taxonomy" id="2029117"/>
    <lineage>
        <taxon>Bacteria</taxon>
        <taxon>Pseudomonadati</taxon>
        <taxon>Pseudomonadota</taxon>
        <taxon>Betaproteobacteria</taxon>
        <taxon>Burkholderiales</taxon>
        <taxon>Comamonadaceae</taxon>
        <taxon>Vandammella</taxon>
    </lineage>
</organism>
<comment type="similarity">
    <text evidence="1">Belongs to the Gfa family.</text>
</comment>
<dbReference type="SUPFAM" id="SSF51316">
    <property type="entry name" value="Mss4-like"/>
    <property type="match status" value="1"/>
</dbReference>
<feature type="domain" description="CENP-V/GFA" evidence="5">
    <location>
        <begin position="14"/>
        <end position="111"/>
    </location>
</feature>
<comment type="caution">
    <text evidence="6">The sequence shown here is derived from an EMBL/GenBank/DDBJ whole genome shotgun (WGS) entry which is preliminary data.</text>
</comment>
<evidence type="ECO:0000256" key="2">
    <source>
        <dbReference type="ARBA" id="ARBA00022723"/>
    </source>
</evidence>
<sequence>MPANPDLAAHVRRLQLQCPCGAVHLAIDAEPRWQGYCHCDDCRTANAAAYIAAASYPAEAVRITQGELKARNLKGTTRMACAACGTHLFTEAPDIGIRGVNAFLLPEGVFQPQMHIQCQHAILPVRDDLPHYKGWPPAFGGSDETVDW</sequence>
<dbReference type="Proteomes" id="UP000275180">
    <property type="component" value="Unassembled WGS sequence"/>
</dbReference>
<name>A0A3M6RKT3_9BURK</name>
<keyword evidence="4" id="KW-0456">Lyase</keyword>
<keyword evidence="3" id="KW-0862">Zinc</keyword>